<organism evidence="1 2">
    <name type="scientific">Vermiconidia calcicola</name>
    <dbReference type="NCBI Taxonomy" id="1690605"/>
    <lineage>
        <taxon>Eukaryota</taxon>
        <taxon>Fungi</taxon>
        <taxon>Dikarya</taxon>
        <taxon>Ascomycota</taxon>
        <taxon>Pezizomycotina</taxon>
        <taxon>Dothideomycetes</taxon>
        <taxon>Dothideomycetidae</taxon>
        <taxon>Mycosphaerellales</taxon>
        <taxon>Extremaceae</taxon>
        <taxon>Vermiconidia</taxon>
    </lineage>
</organism>
<name>A0ACC3NFV7_9PEZI</name>
<proteinExistence type="predicted"/>
<dbReference type="Proteomes" id="UP001281147">
    <property type="component" value="Unassembled WGS sequence"/>
</dbReference>
<gene>
    <name evidence="1" type="ORF">LTR37_006773</name>
</gene>
<evidence type="ECO:0000313" key="1">
    <source>
        <dbReference type="EMBL" id="KAK3716043.1"/>
    </source>
</evidence>
<accession>A0ACC3NFV7</accession>
<sequence>MSVLALGALVCLAAFLYDQSQKTVAAQERRIFELQQQLAKAATDLQRSERQNKAKEADLQHYERINKAKEADILSLGAEYQQVNNANAAKIVSLRSKLDVHIHSARVANARSLPKLPAELRNTIYEMLVVDFLPYARIRAGGTLDRPALSAVCHQLREEVLAFDSFIIAQARTITVKVHNFDFSDVISFIRGLTSEQIYNIQVNMSLSIRLTIDKNAAAAHKSLKRWLHFCDDEKVARPKHGQMYYFSGRTQRDMCFPLGDMRQTWNREADVEVRMILQAWKAAGGVGALVWG</sequence>
<reference evidence="1" key="1">
    <citation type="submission" date="2023-07" db="EMBL/GenBank/DDBJ databases">
        <title>Black Yeasts Isolated from many extreme environments.</title>
        <authorList>
            <person name="Coleine C."/>
            <person name="Stajich J.E."/>
            <person name="Selbmann L."/>
        </authorList>
    </citation>
    <scope>NUCLEOTIDE SEQUENCE</scope>
    <source>
        <strain evidence="1">CCFEE 5714</strain>
    </source>
</reference>
<comment type="caution">
    <text evidence="1">The sequence shown here is derived from an EMBL/GenBank/DDBJ whole genome shotgun (WGS) entry which is preliminary data.</text>
</comment>
<evidence type="ECO:0000313" key="2">
    <source>
        <dbReference type="Proteomes" id="UP001281147"/>
    </source>
</evidence>
<dbReference type="EMBL" id="JAUTXU010000045">
    <property type="protein sequence ID" value="KAK3716043.1"/>
    <property type="molecule type" value="Genomic_DNA"/>
</dbReference>
<keyword evidence="2" id="KW-1185">Reference proteome</keyword>
<protein>
    <submittedName>
        <fullName evidence="1">Uncharacterized protein</fullName>
    </submittedName>
</protein>